<comment type="caution">
    <text evidence="10">The sequence shown here is derived from an EMBL/GenBank/DDBJ whole genome shotgun (WGS) entry which is preliminary data.</text>
</comment>
<dbReference type="PROSITE" id="PS01156">
    <property type="entry name" value="TONB_DEPENDENT_REC_2"/>
    <property type="match status" value="1"/>
</dbReference>
<evidence type="ECO:0000256" key="1">
    <source>
        <dbReference type="ARBA" id="ARBA00004442"/>
    </source>
</evidence>
<protein>
    <submittedName>
        <fullName evidence="10">TonB-dependent receptor</fullName>
    </submittedName>
</protein>
<dbReference type="InterPro" id="IPR000531">
    <property type="entry name" value="Beta-barrel_TonB"/>
</dbReference>
<evidence type="ECO:0000313" key="10">
    <source>
        <dbReference type="EMBL" id="PSJ38450.1"/>
    </source>
</evidence>
<gene>
    <name evidence="10" type="ORF">C7I55_18615</name>
</gene>
<evidence type="ECO:0000256" key="5">
    <source>
        <dbReference type="ARBA" id="ARBA00023237"/>
    </source>
</evidence>
<dbReference type="Pfam" id="PF00593">
    <property type="entry name" value="TonB_dep_Rec_b-barrel"/>
    <property type="match status" value="1"/>
</dbReference>
<dbReference type="RefSeq" id="WP_106514519.1">
    <property type="nucleotide sequence ID" value="NZ_PXYI01000006.1"/>
</dbReference>
<dbReference type="SUPFAM" id="SSF56935">
    <property type="entry name" value="Porins"/>
    <property type="match status" value="1"/>
</dbReference>
<evidence type="ECO:0000313" key="11">
    <source>
        <dbReference type="Proteomes" id="UP000241167"/>
    </source>
</evidence>
<dbReference type="InterPro" id="IPR010104">
    <property type="entry name" value="TonB_rcpt_bac"/>
</dbReference>
<feature type="signal peptide" evidence="7">
    <location>
        <begin position="1"/>
        <end position="25"/>
    </location>
</feature>
<accession>A0A2P7QKI3</accession>
<feature type="chain" id="PRO_5015161085" evidence="7">
    <location>
        <begin position="26"/>
        <end position="929"/>
    </location>
</feature>
<dbReference type="PANTHER" id="PTHR40980:SF3">
    <property type="entry name" value="TONB-DEPENDENT RECEPTOR-LIKE BETA-BARREL DOMAIN-CONTAINING PROTEIN"/>
    <property type="match status" value="1"/>
</dbReference>
<proteinExistence type="inferred from homology"/>
<dbReference type="Gene3D" id="2.170.130.10">
    <property type="entry name" value="TonB-dependent receptor, plug domain"/>
    <property type="match status" value="1"/>
</dbReference>
<reference evidence="10 11" key="1">
    <citation type="submission" date="2018-03" db="EMBL/GenBank/DDBJ databases">
        <title>The draft genome of Sphingosinicella sp. GL-C-18.</title>
        <authorList>
            <person name="Liu L."/>
            <person name="Li L."/>
            <person name="Liang L."/>
            <person name="Zhang X."/>
            <person name="Wang T."/>
        </authorList>
    </citation>
    <scope>NUCLEOTIDE SEQUENCE [LARGE SCALE GENOMIC DNA]</scope>
    <source>
        <strain evidence="10 11">GL-C-18</strain>
    </source>
</reference>
<dbReference type="InterPro" id="IPR012910">
    <property type="entry name" value="Plug_dom"/>
</dbReference>
<evidence type="ECO:0000256" key="4">
    <source>
        <dbReference type="ARBA" id="ARBA00023136"/>
    </source>
</evidence>
<dbReference type="CDD" id="cd01347">
    <property type="entry name" value="ligand_gated_channel"/>
    <property type="match status" value="1"/>
</dbReference>
<dbReference type="PANTHER" id="PTHR40980">
    <property type="entry name" value="PLUG DOMAIN-CONTAINING PROTEIN"/>
    <property type="match status" value="1"/>
</dbReference>
<comment type="subcellular location">
    <subcellularLocation>
        <location evidence="1 6">Cell outer membrane</location>
    </subcellularLocation>
</comment>
<dbReference type="Gene3D" id="2.40.170.20">
    <property type="entry name" value="TonB-dependent receptor, beta-barrel domain"/>
    <property type="match status" value="1"/>
</dbReference>
<keyword evidence="11" id="KW-1185">Reference proteome</keyword>
<keyword evidence="4 6" id="KW-0472">Membrane</keyword>
<dbReference type="NCBIfam" id="TIGR01782">
    <property type="entry name" value="TonB-Xanth-Caul"/>
    <property type="match status" value="1"/>
</dbReference>
<evidence type="ECO:0000256" key="3">
    <source>
        <dbReference type="ARBA" id="ARBA00023077"/>
    </source>
</evidence>
<evidence type="ECO:0000259" key="8">
    <source>
        <dbReference type="Pfam" id="PF00593"/>
    </source>
</evidence>
<dbReference type="InterPro" id="IPR010917">
    <property type="entry name" value="TonB_rcpt_CS"/>
</dbReference>
<sequence>MTRSTLTTRLLAGCAMFGFAAGAAAQTADAAAVPPADPAASSEEAEIVITGSFAESLNDALRIKRRADSIADAVSAADIGDFPSVNVAEALQRLPGVSISREAGEGQFVSVRGLGPNFANVTLNGAPIAYNENIRNSDQSGRQFQFRVIPADLISGIVVTKAPTADIIDGGIGGNVDIRIASPLDTKSFVSARAFGHYEQRTEELTPNGSLSGGWRNDARTFGVLGGISYQTRKVQFERFQHFGYTDRVIAGQTVSVPNDIVTTLEREDRRRLSAMGGVEWAPIPALRLKAEALYSNFNNEIMEDRVSFEWGTRADFASRLVPGSAVVKDGVLYGGEIRGGRVNRNAEFSEQTHENLFLQASATYDADGWRIAPSFSYSRAESGLDLPLQRIDGRTADNQPGLVYSLVYGDDPVGKRRIGRVQTNLDLTQAGAAPFYRYRIRPTNSLDDDKTALLDISREFEADLGGFTLSKISIGGQYTDRSRDYQRRDRTVSLRPGVSVDGSFVDQLVPSNVFNQTIDDFYGRWVSYDRDAFKEAFILPGEYDGTDPQSDDLVANGQDLQQSYGIGEKIKAGYVRADFAADGLGLRGNAGLRYVTTRTEVDGTILRAGTAPNGTATTIIEPARFEGKYDEWLPSLNLNFDLTRNLVLRLAASRSLTRPSLADLRTATVPNSSVISDVYDRGQAAIDERPASALNGVGGNPDLKPYTALNFDASLEYYFEGFGGVSVAVFHKDIENFIGSIGRTEQVVLNTRTGQTVTADFLITRPQNIGDAKVSGIEVGAAIDIAYGFGIAGSATFTDSEAKIETPAGVVKAQLQGVSDTSFSISPFFKFGPVEANFSYTWRSDFSTNGNISPGSNAVTNPLDAIVQDGSGTLDMSAKVKLTPAFEIFVEGTNVLDERQAAYQGTEARPYQIHEYGRSFNFGVRAAF</sequence>
<keyword evidence="10" id="KW-0675">Receptor</keyword>
<dbReference type="InterPro" id="IPR037066">
    <property type="entry name" value="Plug_dom_sf"/>
</dbReference>
<evidence type="ECO:0000256" key="6">
    <source>
        <dbReference type="RuleBase" id="RU003357"/>
    </source>
</evidence>
<keyword evidence="2 7" id="KW-0732">Signal</keyword>
<dbReference type="InterPro" id="IPR036942">
    <property type="entry name" value="Beta-barrel_TonB_sf"/>
</dbReference>
<dbReference type="Proteomes" id="UP000241167">
    <property type="component" value="Unassembled WGS sequence"/>
</dbReference>
<evidence type="ECO:0000256" key="7">
    <source>
        <dbReference type="SAM" id="SignalP"/>
    </source>
</evidence>
<feature type="domain" description="TonB-dependent receptor plug" evidence="9">
    <location>
        <begin position="66"/>
        <end position="174"/>
    </location>
</feature>
<organism evidence="10 11">
    <name type="scientific">Allosphingosinicella deserti</name>
    <dbReference type="NCBI Taxonomy" id="2116704"/>
    <lineage>
        <taxon>Bacteria</taxon>
        <taxon>Pseudomonadati</taxon>
        <taxon>Pseudomonadota</taxon>
        <taxon>Alphaproteobacteria</taxon>
        <taxon>Sphingomonadales</taxon>
        <taxon>Sphingomonadaceae</taxon>
        <taxon>Allosphingosinicella</taxon>
    </lineage>
</organism>
<dbReference type="Pfam" id="PF07715">
    <property type="entry name" value="Plug"/>
    <property type="match status" value="1"/>
</dbReference>
<keyword evidence="5" id="KW-0998">Cell outer membrane</keyword>
<comment type="similarity">
    <text evidence="6">Belongs to the TonB-dependent receptor family.</text>
</comment>
<feature type="domain" description="TonB-dependent receptor-like beta-barrel" evidence="8">
    <location>
        <begin position="423"/>
        <end position="896"/>
    </location>
</feature>
<evidence type="ECO:0000256" key="2">
    <source>
        <dbReference type="ARBA" id="ARBA00022729"/>
    </source>
</evidence>
<name>A0A2P7QKI3_9SPHN</name>
<dbReference type="GO" id="GO:0009279">
    <property type="term" value="C:cell outer membrane"/>
    <property type="evidence" value="ECO:0007669"/>
    <property type="project" value="UniProtKB-SubCell"/>
</dbReference>
<keyword evidence="3 6" id="KW-0798">TonB box</keyword>
<dbReference type="AlphaFoldDB" id="A0A2P7QKI3"/>
<evidence type="ECO:0000259" key="9">
    <source>
        <dbReference type="Pfam" id="PF07715"/>
    </source>
</evidence>
<dbReference type="EMBL" id="PXYI01000006">
    <property type="protein sequence ID" value="PSJ38450.1"/>
    <property type="molecule type" value="Genomic_DNA"/>
</dbReference>
<dbReference type="OrthoDB" id="5476657at2"/>